<dbReference type="EMBL" id="KV894093">
    <property type="protein sequence ID" value="OON18519.1"/>
    <property type="molecule type" value="Genomic_DNA"/>
</dbReference>
<accession>A0A1S8WVF1</accession>
<sequence>MRSLHDGYVVNVDCAYTIRSLPITKAYVPDDSLLSEWARLAEVRPTRIPGDNVSILLGSNVPEVHWVIEQRRAPENVRVLCTLPRWCGYVWESHKDSASLCTIKSTHYGAQIPTKSYIGLGFLVLNGAPGMVLLPTEAGELSSTLQANLNKHKSAIK</sequence>
<evidence type="ECO:0000313" key="1">
    <source>
        <dbReference type="EMBL" id="OON18519.1"/>
    </source>
</evidence>
<dbReference type="AlphaFoldDB" id="A0A1S8WVF1"/>
<reference evidence="1 2" key="1">
    <citation type="submission" date="2015-03" db="EMBL/GenBank/DDBJ databases">
        <title>Draft genome of the nematode, Opisthorchis viverrini.</title>
        <authorList>
            <person name="Mitreva M."/>
        </authorList>
    </citation>
    <scope>NUCLEOTIDE SEQUENCE [LARGE SCALE GENOMIC DNA]</scope>
    <source>
        <strain evidence="1">Khon Kaen</strain>
    </source>
</reference>
<gene>
    <name evidence="1" type="ORF">X801_05626</name>
</gene>
<proteinExistence type="predicted"/>
<organism evidence="1 2">
    <name type="scientific">Opisthorchis viverrini</name>
    <name type="common">Southeast Asian liver fluke</name>
    <dbReference type="NCBI Taxonomy" id="6198"/>
    <lineage>
        <taxon>Eukaryota</taxon>
        <taxon>Metazoa</taxon>
        <taxon>Spiralia</taxon>
        <taxon>Lophotrochozoa</taxon>
        <taxon>Platyhelminthes</taxon>
        <taxon>Trematoda</taxon>
        <taxon>Digenea</taxon>
        <taxon>Opisthorchiida</taxon>
        <taxon>Opisthorchiata</taxon>
        <taxon>Opisthorchiidae</taxon>
        <taxon>Opisthorchis</taxon>
    </lineage>
</organism>
<name>A0A1S8WVF1_OPIVI</name>
<dbReference type="Proteomes" id="UP000243686">
    <property type="component" value="Unassembled WGS sequence"/>
</dbReference>
<keyword evidence="2" id="KW-1185">Reference proteome</keyword>
<protein>
    <submittedName>
        <fullName evidence="1">Uncharacterized protein</fullName>
    </submittedName>
</protein>
<evidence type="ECO:0000313" key="2">
    <source>
        <dbReference type="Proteomes" id="UP000243686"/>
    </source>
</evidence>